<dbReference type="Proteomes" id="UP001549321">
    <property type="component" value="Unassembled WGS sequence"/>
</dbReference>
<dbReference type="InterPro" id="IPR006311">
    <property type="entry name" value="TAT_signal"/>
</dbReference>
<protein>
    <submittedName>
        <fullName evidence="5">Protein-disulfide isomerase</fullName>
    </submittedName>
</protein>
<keyword evidence="5" id="KW-0413">Isomerase</keyword>
<dbReference type="NCBIfam" id="TIGR01409">
    <property type="entry name" value="TAT_signal_seq"/>
    <property type="match status" value="1"/>
</dbReference>
<evidence type="ECO:0000256" key="1">
    <source>
        <dbReference type="ARBA" id="ARBA00003565"/>
    </source>
</evidence>
<comment type="caution">
    <text evidence="5">The sequence shown here is derived from an EMBL/GenBank/DDBJ whole genome shotgun (WGS) entry which is preliminary data.</text>
</comment>
<evidence type="ECO:0000256" key="2">
    <source>
        <dbReference type="ARBA" id="ARBA00005791"/>
    </source>
</evidence>
<accession>A0ABV2QTN0</accession>
<dbReference type="InterPro" id="IPR012336">
    <property type="entry name" value="Thioredoxin-like_fold"/>
</dbReference>
<dbReference type="SUPFAM" id="SSF52833">
    <property type="entry name" value="Thioredoxin-like"/>
    <property type="match status" value="1"/>
</dbReference>
<dbReference type="InterPro" id="IPR019546">
    <property type="entry name" value="TAT_signal_bac_arc"/>
</dbReference>
<feature type="signal peptide" evidence="3">
    <location>
        <begin position="1"/>
        <end position="31"/>
    </location>
</feature>
<name>A0ABV2QTN0_9HYPH</name>
<comment type="similarity">
    <text evidence="2">Belongs to the thioredoxin family. DsbA subfamily.</text>
</comment>
<sequence>MKFNRRQFLGQAGVGVLAIGAVSMLPASAQAADTVDLAALLKPGPLGDNMMGDPKAPITVVEYMSLTCSHCKHFHDTTWKPFKEKYIDTGKVHFIMRDFPLDPLATAAIMLAHSAPNDNFFPMVDLLFDQQEKWAFVENPVPALLDLAKQVGFTQETFELTLKNQALLDAVNAVKERGANEFGVNSTPTFFINGSRHPGALSIEEMDKLLAG</sequence>
<dbReference type="PROSITE" id="PS51352">
    <property type="entry name" value="THIOREDOXIN_2"/>
    <property type="match status" value="1"/>
</dbReference>
<dbReference type="Gene3D" id="3.40.30.10">
    <property type="entry name" value="Glutaredoxin"/>
    <property type="match status" value="1"/>
</dbReference>
<feature type="chain" id="PRO_5047143790" evidence="3">
    <location>
        <begin position="32"/>
        <end position="212"/>
    </location>
</feature>
<evidence type="ECO:0000313" key="6">
    <source>
        <dbReference type="Proteomes" id="UP001549321"/>
    </source>
</evidence>
<comment type="function">
    <text evidence="1">May be required for disulfide bond formation in some proteins.</text>
</comment>
<dbReference type="EMBL" id="JBEPSM010000001">
    <property type="protein sequence ID" value="MET4632161.1"/>
    <property type="molecule type" value="Genomic_DNA"/>
</dbReference>
<keyword evidence="6" id="KW-1185">Reference proteome</keyword>
<organism evidence="5 6">
    <name type="scientific">Kaistia defluvii</name>
    <dbReference type="NCBI Taxonomy" id="410841"/>
    <lineage>
        <taxon>Bacteria</taxon>
        <taxon>Pseudomonadati</taxon>
        <taxon>Pseudomonadota</taxon>
        <taxon>Alphaproteobacteria</taxon>
        <taxon>Hyphomicrobiales</taxon>
        <taxon>Kaistiaceae</taxon>
        <taxon>Kaistia</taxon>
    </lineage>
</organism>
<evidence type="ECO:0000259" key="4">
    <source>
        <dbReference type="PROSITE" id="PS51352"/>
    </source>
</evidence>
<proteinExistence type="inferred from homology"/>
<dbReference type="PROSITE" id="PS51318">
    <property type="entry name" value="TAT"/>
    <property type="match status" value="1"/>
</dbReference>
<evidence type="ECO:0000313" key="5">
    <source>
        <dbReference type="EMBL" id="MET4632161.1"/>
    </source>
</evidence>
<evidence type="ECO:0000256" key="3">
    <source>
        <dbReference type="SAM" id="SignalP"/>
    </source>
</evidence>
<dbReference type="GO" id="GO:0016853">
    <property type="term" value="F:isomerase activity"/>
    <property type="evidence" value="ECO:0007669"/>
    <property type="project" value="UniProtKB-KW"/>
</dbReference>
<feature type="domain" description="Thioredoxin" evidence="4">
    <location>
        <begin position="26"/>
        <end position="212"/>
    </location>
</feature>
<dbReference type="PANTHER" id="PTHR13887">
    <property type="entry name" value="GLUTATHIONE S-TRANSFERASE KAPPA"/>
    <property type="match status" value="1"/>
</dbReference>
<dbReference type="InterPro" id="IPR036249">
    <property type="entry name" value="Thioredoxin-like_sf"/>
</dbReference>
<dbReference type="CDD" id="cd02972">
    <property type="entry name" value="DsbA_family"/>
    <property type="match status" value="1"/>
</dbReference>
<dbReference type="InterPro" id="IPR013766">
    <property type="entry name" value="Thioredoxin_domain"/>
</dbReference>
<gene>
    <name evidence="5" type="ORF">ABIE08_000074</name>
</gene>
<keyword evidence="3" id="KW-0732">Signal</keyword>
<dbReference type="Pfam" id="PF13462">
    <property type="entry name" value="Thioredoxin_4"/>
    <property type="match status" value="1"/>
</dbReference>
<dbReference type="RefSeq" id="WP_266332964.1">
    <property type="nucleotide sequence ID" value="NZ_JAPKNI010000006.1"/>
</dbReference>
<dbReference type="PANTHER" id="PTHR13887:SF56">
    <property type="entry name" value="THIOREDOXIN-LIKE REDUCTASE RV2466C"/>
    <property type="match status" value="1"/>
</dbReference>
<reference evidence="5 6" key="1">
    <citation type="submission" date="2024-06" db="EMBL/GenBank/DDBJ databases">
        <title>Sorghum-associated microbial communities from plants grown in Nebraska, USA.</title>
        <authorList>
            <person name="Schachtman D."/>
        </authorList>
    </citation>
    <scope>NUCLEOTIDE SEQUENCE [LARGE SCALE GENOMIC DNA]</scope>
    <source>
        <strain evidence="5 6">3207</strain>
    </source>
</reference>